<feature type="transmembrane region" description="Helical" evidence="1">
    <location>
        <begin position="49"/>
        <end position="70"/>
    </location>
</feature>
<keyword evidence="1" id="KW-0472">Membrane</keyword>
<gene>
    <name evidence="2" type="ORF">A2493_01155</name>
</gene>
<dbReference type="EMBL" id="MFQW01000042">
    <property type="protein sequence ID" value="OGH85530.1"/>
    <property type="molecule type" value="Genomic_DNA"/>
</dbReference>
<evidence type="ECO:0000256" key="1">
    <source>
        <dbReference type="SAM" id="Phobius"/>
    </source>
</evidence>
<accession>A0A1F6NP51</accession>
<keyword evidence="1" id="KW-0812">Transmembrane</keyword>
<reference evidence="2 3" key="1">
    <citation type="journal article" date="2016" name="Nat. Commun.">
        <title>Thousands of microbial genomes shed light on interconnected biogeochemical processes in an aquifer system.</title>
        <authorList>
            <person name="Anantharaman K."/>
            <person name="Brown C.T."/>
            <person name="Hug L.A."/>
            <person name="Sharon I."/>
            <person name="Castelle C.J."/>
            <person name="Probst A.J."/>
            <person name="Thomas B.C."/>
            <person name="Singh A."/>
            <person name="Wilkins M.J."/>
            <person name="Karaoz U."/>
            <person name="Brodie E.L."/>
            <person name="Williams K.H."/>
            <person name="Hubbard S.S."/>
            <person name="Banfield J.F."/>
        </authorList>
    </citation>
    <scope>NUCLEOTIDE SEQUENCE [LARGE SCALE GENOMIC DNA]</scope>
</reference>
<sequence length="80" mass="8711">MGYVFGILIIILGAFMVIKTDWFVSSFGYSAWAEEKLGGGGTRTMYKLLGIVAIFLSLMGMTGMLGEVIIKVFGRMFGIS</sequence>
<evidence type="ECO:0000313" key="3">
    <source>
        <dbReference type="Proteomes" id="UP000178349"/>
    </source>
</evidence>
<protein>
    <submittedName>
        <fullName evidence="2">Uncharacterized protein</fullName>
    </submittedName>
</protein>
<organism evidence="2 3">
    <name type="scientific">Candidatus Magasanikbacteria bacterium RIFOXYC12_FULL_33_11</name>
    <dbReference type="NCBI Taxonomy" id="1798701"/>
    <lineage>
        <taxon>Bacteria</taxon>
        <taxon>Candidatus Magasanikiibacteriota</taxon>
    </lineage>
</organism>
<keyword evidence="1" id="KW-1133">Transmembrane helix</keyword>
<proteinExistence type="predicted"/>
<comment type="caution">
    <text evidence="2">The sequence shown here is derived from an EMBL/GenBank/DDBJ whole genome shotgun (WGS) entry which is preliminary data.</text>
</comment>
<dbReference type="AlphaFoldDB" id="A0A1F6NP51"/>
<evidence type="ECO:0000313" key="2">
    <source>
        <dbReference type="EMBL" id="OGH85530.1"/>
    </source>
</evidence>
<name>A0A1F6NP51_9BACT</name>
<dbReference type="Proteomes" id="UP000178349">
    <property type="component" value="Unassembled WGS sequence"/>
</dbReference>